<keyword evidence="3" id="KW-0472">Membrane</keyword>
<evidence type="ECO:0000313" key="5">
    <source>
        <dbReference type="EMBL" id="KAJ8023079.1"/>
    </source>
</evidence>
<name>A0A9Q0YIZ3_HOLLE</name>
<dbReference type="InterPro" id="IPR001565">
    <property type="entry name" value="Synaptotagmin"/>
</dbReference>
<dbReference type="GO" id="GO:0005886">
    <property type="term" value="C:plasma membrane"/>
    <property type="evidence" value="ECO:0007669"/>
    <property type="project" value="TreeGrafter"/>
</dbReference>
<dbReference type="GO" id="GO:0005509">
    <property type="term" value="F:calcium ion binding"/>
    <property type="evidence" value="ECO:0007669"/>
    <property type="project" value="TreeGrafter"/>
</dbReference>
<dbReference type="GO" id="GO:0030276">
    <property type="term" value="F:clathrin binding"/>
    <property type="evidence" value="ECO:0007669"/>
    <property type="project" value="TreeGrafter"/>
</dbReference>
<keyword evidence="6" id="KW-1185">Reference proteome</keyword>
<dbReference type="FunFam" id="2.60.40.150:FF:000237">
    <property type="entry name" value="Synaptotagmin 15"/>
    <property type="match status" value="1"/>
</dbReference>
<keyword evidence="3" id="KW-1133">Transmembrane helix</keyword>
<dbReference type="AlphaFoldDB" id="A0A9Q0YIZ3"/>
<dbReference type="Proteomes" id="UP001152320">
    <property type="component" value="Chromosome 20"/>
</dbReference>
<dbReference type="FunFam" id="2.60.40.150:FF:000101">
    <property type="entry name" value="Synaptotagmin 13"/>
    <property type="match status" value="1"/>
</dbReference>
<feature type="region of interest" description="Disordered" evidence="2">
    <location>
        <begin position="123"/>
        <end position="180"/>
    </location>
</feature>
<proteinExistence type="predicted"/>
<feature type="region of interest" description="Disordered" evidence="2">
    <location>
        <begin position="89"/>
        <end position="109"/>
    </location>
</feature>
<dbReference type="CDD" id="cd08390">
    <property type="entry name" value="C2A_Synaptotagmin-15-17"/>
    <property type="match status" value="1"/>
</dbReference>
<dbReference type="GO" id="GO:0070382">
    <property type="term" value="C:exocytic vesicle"/>
    <property type="evidence" value="ECO:0007669"/>
    <property type="project" value="TreeGrafter"/>
</dbReference>
<dbReference type="PANTHER" id="PTHR10024:SF234">
    <property type="entry name" value="SYNAPTOTAGMIN-15-RELATED"/>
    <property type="match status" value="1"/>
</dbReference>
<comment type="caution">
    <text evidence="5">The sequence shown here is derived from an EMBL/GenBank/DDBJ whole genome shotgun (WGS) entry which is preliminary data.</text>
</comment>
<evidence type="ECO:0000256" key="1">
    <source>
        <dbReference type="ARBA" id="ARBA00022737"/>
    </source>
</evidence>
<feature type="domain" description="C2" evidence="4">
    <location>
        <begin position="216"/>
        <end position="339"/>
    </location>
</feature>
<dbReference type="GO" id="GO:0017156">
    <property type="term" value="P:calcium-ion regulated exocytosis"/>
    <property type="evidence" value="ECO:0007669"/>
    <property type="project" value="TreeGrafter"/>
</dbReference>
<keyword evidence="1" id="KW-0677">Repeat</keyword>
<dbReference type="GO" id="GO:0001786">
    <property type="term" value="F:phosphatidylserine binding"/>
    <property type="evidence" value="ECO:0007669"/>
    <property type="project" value="TreeGrafter"/>
</dbReference>
<feature type="domain" description="C2" evidence="4">
    <location>
        <begin position="351"/>
        <end position="473"/>
    </location>
</feature>
<evidence type="ECO:0000259" key="4">
    <source>
        <dbReference type="PROSITE" id="PS50004"/>
    </source>
</evidence>
<dbReference type="CDD" id="cd08409">
    <property type="entry name" value="C2B_Synaptotagmin-15"/>
    <property type="match status" value="1"/>
</dbReference>
<reference evidence="5" key="1">
    <citation type="submission" date="2021-10" db="EMBL/GenBank/DDBJ databases">
        <title>Tropical sea cucumber genome reveals ecological adaptation and Cuvierian tubules defense mechanism.</title>
        <authorList>
            <person name="Chen T."/>
        </authorList>
    </citation>
    <scope>NUCLEOTIDE SEQUENCE</scope>
    <source>
        <strain evidence="5">Nanhai2018</strain>
        <tissue evidence="5">Muscle</tissue>
    </source>
</reference>
<organism evidence="5 6">
    <name type="scientific">Holothuria leucospilota</name>
    <name type="common">Black long sea cucumber</name>
    <name type="synonym">Mertensiothuria leucospilota</name>
    <dbReference type="NCBI Taxonomy" id="206669"/>
    <lineage>
        <taxon>Eukaryota</taxon>
        <taxon>Metazoa</taxon>
        <taxon>Echinodermata</taxon>
        <taxon>Eleutherozoa</taxon>
        <taxon>Echinozoa</taxon>
        <taxon>Holothuroidea</taxon>
        <taxon>Aspidochirotacea</taxon>
        <taxon>Aspidochirotida</taxon>
        <taxon>Holothuriidae</taxon>
        <taxon>Holothuria</taxon>
    </lineage>
</organism>
<dbReference type="GO" id="GO:0000149">
    <property type="term" value="F:SNARE binding"/>
    <property type="evidence" value="ECO:0007669"/>
    <property type="project" value="TreeGrafter"/>
</dbReference>
<dbReference type="SMART" id="SM00239">
    <property type="entry name" value="C2"/>
    <property type="match status" value="2"/>
</dbReference>
<feature type="compositionally biased region" description="Basic and acidic residues" evidence="2">
    <location>
        <begin position="132"/>
        <end position="149"/>
    </location>
</feature>
<dbReference type="InterPro" id="IPR035892">
    <property type="entry name" value="C2_domain_sf"/>
</dbReference>
<evidence type="ECO:0000256" key="2">
    <source>
        <dbReference type="SAM" id="MobiDB-lite"/>
    </source>
</evidence>
<dbReference type="PROSITE" id="PS50004">
    <property type="entry name" value="C2"/>
    <property type="match status" value="2"/>
</dbReference>
<gene>
    <name evidence="5" type="ORF">HOLleu_38157</name>
</gene>
<dbReference type="PRINTS" id="PR00399">
    <property type="entry name" value="SYNAPTOTAGMN"/>
</dbReference>
<dbReference type="GO" id="GO:0005544">
    <property type="term" value="F:calcium-dependent phospholipid binding"/>
    <property type="evidence" value="ECO:0007669"/>
    <property type="project" value="TreeGrafter"/>
</dbReference>
<evidence type="ECO:0000313" key="6">
    <source>
        <dbReference type="Proteomes" id="UP001152320"/>
    </source>
</evidence>
<protein>
    <submittedName>
        <fullName evidence="5">Synaptotagmin-15</fullName>
    </submittedName>
</protein>
<dbReference type="InterPro" id="IPR000008">
    <property type="entry name" value="C2_dom"/>
</dbReference>
<dbReference type="SUPFAM" id="SSF49562">
    <property type="entry name" value="C2 domain (Calcium/lipid-binding domain, CaLB)"/>
    <property type="match status" value="2"/>
</dbReference>
<sequence length="490" mass="54589">MVSSSVVILASVCGAAILAALVFLLYRVYRRRCRGRSKYERLGGIGRGVNFKMPPPPSVQIDGKSLSTPSVSMKAVPFTLPPAPVQRERIGGFTFPPPSSPSKEALDQPLGWNSERRASYTGAPHLATGAGHNERRSSLIDDGGTRRDSVGTVSLGSCDSDGGSPTHGNGSLIPRNESRRPSLVEVPQGAFVLGGLNPELYKIQDEEEESDFPDDHIGRIWFAVEYELESERLVVSLIKARNLPSRTLGVANQCDPLVKVFLLPEERRHLQSKVKRKTANPKFDESFVFQVTFKALQQRTLRLSVFDVDRSKKHRLIGHAMYPLKDLDYETHQKVVMWLDLEKEVNETTSEMGDIHFSLNYNNTVERLTVVVLEAKGLKMLEGFQHVDGYVKVSLMSASKVIKAKKTEVVKKESNPTFNESFQFKVPSDSLDTISICVAVMQHAPGVKGDKQIGRVVVGPFMYARGKELEHWNEMVSRMKESVAQWHSLT</sequence>
<dbReference type="EMBL" id="JAIZAY010000020">
    <property type="protein sequence ID" value="KAJ8023079.1"/>
    <property type="molecule type" value="Genomic_DNA"/>
</dbReference>
<feature type="transmembrane region" description="Helical" evidence="3">
    <location>
        <begin position="6"/>
        <end position="29"/>
    </location>
</feature>
<evidence type="ECO:0000256" key="3">
    <source>
        <dbReference type="SAM" id="Phobius"/>
    </source>
</evidence>
<accession>A0A9Q0YIZ3</accession>
<dbReference type="PANTHER" id="PTHR10024">
    <property type="entry name" value="SYNAPTOTAGMIN"/>
    <property type="match status" value="1"/>
</dbReference>
<dbReference type="InterPro" id="IPR047897">
    <property type="entry name" value="Synaptotagmin-15/17_C2A"/>
</dbReference>
<dbReference type="Gene3D" id="2.60.40.150">
    <property type="entry name" value="C2 domain"/>
    <property type="match status" value="2"/>
</dbReference>
<dbReference type="OrthoDB" id="10259057at2759"/>
<dbReference type="Pfam" id="PF00168">
    <property type="entry name" value="C2"/>
    <property type="match status" value="2"/>
</dbReference>
<keyword evidence="3" id="KW-0812">Transmembrane</keyword>